<dbReference type="Proteomes" id="UP000198287">
    <property type="component" value="Unassembled WGS sequence"/>
</dbReference>
<keyword evidence="2" id="KW-1185">Reference proteome</keyword>
<evidence type="ECO:0000313" key="1">
    <source>
        <dbReference type="EMBL" id="OXA46959.1"/>
    </source>
</evidence>
<protein>
    <submittedName>
        <fullName evidence="1">Uncharacterized protein</fullName>
    </submittedName>
</protein>
<accession>A0A226DP26</accession>
<organism evidence="1 2">
    <name type="scientific">Folsomia candida</name>
    <name type="common">Springtail</name>
    <dbReference type="NCBI Taxonomy" id="158441"/>
    <lineage>
        <taxon>Eukaryota</taxon>
        <taxon>Metazoa</taxon>
        <taxon>Ecdysozoa</taxon>
        <taxon>Arthropoda</taxon>
        <taxon>Hexapoda</taxon>
        <taxon>Collembola</taxon>
        <taxon>Entomobryomorpha</taxon>
        <taxon>Isotomoidea</taxon>
        <taxon>Isotomidae</taxon>
        <taxon>Proisotominae</taxon>
        <taxon>Folsomia</taxon>
    </lineage>
</organism>
<name>A0A226DP26_FOLCA</name>
<dbReference type="AlphaFoldDB" id="A0A226DP26"/>
<dbReference type="EMBL" id="LNIX01000014">
    <property type="protein sequence ID" value="OXA46959.1"/>
    <property type="molecule type" value="Genomic_DNA"/>
</dbReference>
<sequence>MTSKTSNNILVIIIDENFDELRTLLDVNDSLLSYLEVKSIITNETVDLLGKINGKANKADRLLTILRNLRTDEDLPVIMHVIGDDVSCNIRAFQIFQPYLPARFNLSPQHTHFNGVLSVL</sequence>
<comment type="caution">
    <text evidence="1">The sequence shown here is derived from an EMBL/GenBank/DDBJ whole genome shotgun (WGS) entry which is preliminary data.</text>
</comment>
<evidence type="ECO:0000313" key="2">
    <source>
        <dbReference type="Proteomes" id="UP000198287"/>
    </source>
</evidence>
<proteinExistence type="predicted"/>
<gene>
    <name evidence="1" type="ORF">Fcan01_18282</name>
</gene>
<reference evidence="1 2" key="1">
    <citation type="submission" date="2015-12" db="EMBL/GenBank/DDBJ databases">
        <title>The genome of Folsomia candida.</title>
        <authorList>
            <person name="Faddeeva A."/>
            <person name="Derks M.F."/>
            <person name="Anvar Y."/>
            <person name="Smit S."/>
            <person name="Van Straalen N."/>
            <person name="Roelofs D."/>
        </authorList>
    </citation>
    <scope>NUCLEOTIDE SEQUENCE [LARGE SCALE GENOMIC DNA]</scope>
    <source>
        <strain evidence="1 2">VU population</strain>
        <tissue evidence="1">Whole body</tissue>
    </source>
</reference>